<comment type="caution">
    <text evidence="2">The sequence shown here is derived from an EMBL/GenBank/DDBJ whole genome shotgun (WGS) entry which is preliminary data.</text>
</comment>
<gene>
    <name evidence="2" type="ORF">GUJ93_ZPchr0002g24959</name>
</gene>
<protein>
    <submittedName>
        <fullName evidence="2">Uncharacterized protein</fullName>
    </submittedName>
</protein>
<feature type="region of interest" description="Disordered" evidence="1">
    <location>
        <begin position="29"/>
        <end position="57"/>
    </location>
</feature>
<sequence length="97" mass="10995">MESIGLVTKIKTLFTTSNNYQRNDYKLVPRKKSSYEESESDYDPIDDKTNQMEESDDNLDEEDGILMKGNIPPRSHVKVLTLVNFVSSNDMKASSAS</sequence>
<proteinExistence type="predicted"/>
<dbReference type="AlphaFoldDB" id="A0A8J5RZD6"/>
<dbReference type="OrthoDB" id="10613328at2759"/>
<name>A0A8J5RZD6_ZIZPA</name>
<evidence type="ECO:0000313" key="2">
    <source>
        <dbReference type="EMBL" id="KAG8059637.1"/>
    </source>
</evidence>
<accession>A0A8J5RZD6</accession>
<dbReference type="EMBL" id="JAAALK010000287">
    <property type="protein sequence ID" value="KAG8059637.1"/>
    <property type="molecule type" value="Genomic_DNA"/>
</dbReference>
<keyword evidence="3" id="KW-1185">Reference proteome</keyword>
<evidence type="ECO:0000313" key="3">
    <source>
        <dbReference type="Proteomes" id="UP000729402"/>
    </source>
</evidence>
<evidence type="ECO:0000256" key="1">
    <source>
        <dbReference type="SAM" id="MobiDB-lite"/>
    </source>
</evidence>
<dbReference type="Proteomes" id="UP000729402">
    <property type="component" value="Unassembled WGS sequence"/>
</dbReference>
<reference evidence="2" key="1">
    <citation type="journal article" date="2021" name="bioRxiv">
        <title>Whole Genome Assembly and Annotation of Northern Wild Rice, Zizania palustris L., Supports a Whole Genome Duplication in the Zizania Genus.</title>
        <authorList>
            <person name="Haas M."/>
            <person name="Kono T."/>
            <person name="Macchietto M."/>
            <person name="Millas R."/>
            <person name="McGilp L."/>
            <person name="Shao M."/>
            <person name="Duquette J."/>
            <person name="Hirsch C.N."/>
            <person name="Kimball J."/>
        </authorList>
    </citation>
    <scope>NUCLEOTIDE SEQUENCE</scope>
    <source>
        <tissue evidence="2">Fresh leaf tissue</tissue>
    </source>
</reference>
<organism evidence="2 3">
    <name type="scientific">Zizania palustris</name>
    <name type="common">Northern wild rice</name>
    <dbReference type="NCBI Taxonomy" id="103762"/>
    <lineage>
        <taxon>Eukaryota</taxon>
        <taxon>Viridiplantae</taxon>
        <taxon>Streptophyta</taxon>
        <taxon>Embryophyta</taxon>
        <taxon>Tracheophyta</taxon>
        <taxon>Spermatophyta</taxon>
        <taxon>Magnoliopsida</taxon>
        <taxon>Liliopsida</taxon>
        <taxon>Poales</taxon>
        <taxon>Poaceae</taxon>
        <taxon>BOP clade</taxon>
        <taxon>Oryzoideae</taxon>
        <taxon>Oryzeae</taxon>
        <taxon>Zizaniinae</taxon>
        <taxon>Zizania</taxon>
    </lineage>
</organism>
<reference evidence="2" key="2">
    <citation type="submission" date="2021-02" db="EMBL/GenBank/DDBJ databases">
        <authorList>
            <person name="Kimball J.A."/>
            <person name="Haas M.W."/>
            <person name="Macchietto M."/>
            <person name="Kono T."/>
            <person name="Duquette J."/>
            <person name="Shao M."/>
        </authorList>
    </citation>
    <scope>NUCLEOTIDE SEQUENCE</scope>
    <source>
        <tissue evidence="2">Fresh leaf tissue</tissue>
    </source>
</reference>